<feature type="non-terminal residue" evidence="1">
    <location>
        <position position="1"/>
    </location>
</feature>
<dbReference type="AlphaFoldDB" id="A0A5J4TCL7"/>
<sequence length="144" mass="16244">QLIISILPDWPRFAQITPPQALDTPSYIVKLISSKRVQLEISNQPLVLISISLQVVPLEGLFVNVRGNDSGEDILNNEERVVLSITQTIYSFDVIAFDINTVASNVLHYSSKEHEFESFPIVPTQYDSPETSNELCDMQNINRI</sequence>
<comment type="caution">
    <text evidence="1">The sequence shown here is derived from an EMBL/GenBank/DDBJ whole genome shotgun (WGS) entry which is preliminary data.</text>
</comment>
<evidence type="ECO:0000313" key="2">
    <source>
        <dbReference type="Proteomes" id="UP000324800"/>
    </source>
</evidence>
<dbReference type="EMBL" id="SNRW01034672">
    <property type="protein sequence ID" value="KAA6355401.1"/>
    <property type="molecule type" value="Genomic_DNA"/>
</dbReference>
<proteinExistence type="predicted"/>
<accession>A0A5J4TCL7</accession>
<reference evidence="1 2" key="1">
    <citation type="submission" date="2019-03" db="EMBL/GenBank/DDBJ databases">
        <title>Single cell metagenomics reveals metabolic interactions within the superorganism composed of flagellate Streblomastix strix and complex community of Bacteroidetes bacteria on its surface.</title>
        <authorList>
            <person name="Treitli S.C."/>
            <person name="Kolisko M."/>
            <person name="Husnik F."/>
            <person name="Keeling P."/>
            <person name="Hampl V."/>
        </authorList>
    </citation>
    <scope>NUCLEOTIDE SEQUENCE [LARGE SCALE GENOMIC DNA]</scope>
    <source>
        <strain evidence="1">ST1C</strain>
    </source>
</reference>
<evidence type="ECO:0000313" key="1">
    <source>
        <dbReference type="EMBL" id="KAA6355401.1"/>
    </source>
</evidence>
<name>A0A5J4TCL7_9EUKA</name>
<protein>
    <submittedName>
        <fullName evidence="1">Uncharacterized protein</fullName>
    </submittedName>
</protein>
<gene>
    <name evidence="1" type="ORF">EZS28_049072</name>
</gene>
<organism evidence="1 2">
    <name type="scientific">Streblomastix strix</name>
    <dbReference type="NCBI Taxonomy" id="222440"/>
    <lineage>
        <taxon>Eukaryota</taxon>
        <taxon>Metamonada</taxon>
        <taxon>Preaxostyla</taxon>
        <taxon>Oxymonadida</taxon>
        <taxon>Streblomastigidae</taxon>
        <taxon>Streblomastix</taxon>
    </lineage>
</organism>
<dbReference type="Proteomes" id="UP000324800">
    <property type="component" value="Unassembled WGS sequence"/>
</dbReference>